<keyword evidence="2" id="KW-0540">Nuclease</keyword>
<sequence length="289" mass="31893">MVKENIKEYSVSEISNSIKNTLEDSFGYVRVRGEISGLQQPSSGHMYFNLKDENAVIRGIVWKSNVSRIGFRPEDGLEAVCSGKLTTGYSERYPGRSDYAIHVDSLKPSGEGALMALLEERKKKFASEGLFDEDHKKDIPFFPETIGIITSPTGAVIKDILHRLEERFPCNVLLWPVPVQGDDASELISNAVKGFNEIKNNQSIKSPDVIIIARGGGSIEDLWPFNEENVVRSVFASKIPIISAVGHETDTTLIDYVSDLRAPTPTAAAELCTPVKGELSSDLSEYQKK</sequence>
<dbReference type="NCBIfam" id="TIGR00237">
    <property type="entry name" value="xseA"/>
    <property type="match status" value="1"/>
</dbReference>
<feature type="non-terminal residue" evidence="7">
    <location>
        <position position="289"/>
    </location>
</feature>
<dbReference type="Pfam" id="PF13742">
    <property type="entry name" value="tRNA_anti_2"/>
    <property type="match status" value="1"/>
</dbReference>
<dbReference type="InterPro" id="IPR025824">
    <property type="entry name" value="OB-fold_nuc-bd_dom"/>
</dbReference>
<dbReference type="GO" id="GO:0009318">
    <property type="term" value="C:exodeoxyribonuclease VII complex"/>
    <property type="evidence" value="ECO:0007669"/>
    <property type="project" value="InterPro"/>
</dbReference>
<gene>
    <name evidence="7" type="ORF">METZ01_LOCUS203777</name>
</gene>
<dbReference type="EMBL" id="UINC01044876">
    <property type="protein sequence ID" value="SVB50923.1"/>
    <property type="molecule type" value="Genomic_DNA"/>
</dbReference>
<dbReference type="PANTHER" id="PTHR30008">
    <property type="entry name" value="EXODEOXYRIBONUCLEASE 7 LARGE SUBUNIT"/>
    <property type="match status" value="1"/>
</dbReference>
<evidence type="ECO:0000313" key="7">
    <source>
        <dbReference type="EMBL" id="SVB50923.1"/>
    </source>
</evidence>
<dbReference type="AlphaFoldDB" id="A0A382EM07"/>
<protein>
    <submittedName>
        <fullName evidence="7">Uncharacterized protein</fullName>
    </submittedName>
</protein>
<dbReference type="GO" id="GO:0006308">
    <property type="term" value="P:DNA catabolic process"/>
    <property type="evidence" value="ECO:0007669"/>
    <property type="project" value="InterPro"/>
</dbReference>
<evidence type="ECO:0000259" key="5">
    <source>
        <dbReference type="Pfam" id="PF02601"/>
    </source>
</evidence>
<dbReference type="InterPro" id="IPR020579">
    <property type="entry name" value="Exonuc_VII_lsu_C"/>
</dbReference>
<dbReference type="Pfam" id="PF02601">
    <property type="entry name" value="Exonuc_VII_L"/>
    <property type="match status" value="1"/>
</dbReference>
<name>A0A382EM07_9ZZZZ</name>
<keyword evidence="3" id="KW-0378">Hydrolase</keyword>
<dbReference type="PANTHER" id="PTHR30008:SF0">
    <property type="entry name" value="EXODEOXYRIBONUCLEASE 7 LARGE SUBUNIT"/>
    <property type="match status" value="1"/>
</dbReference>
<proteinExistence type="predicted"/>
<reference evidence="7" key="1">
    <citation type="submission" date="2018-05" db="EMBL/GenBank/DDBJ databases">
        <authorList>
            <person name="Lanie J.A."/>
            <person name="Ng W.-L."/>
            <person name="Kazmierczak K.M."/>
            <person name="Andrzejewski T.M."/>
            <person name="Davidsen T.M."/>
            <person name="Wayne K.J."/>
            <person name="Tettelin H."/>
            <person name="Glass J.I."/>
            <person name="Rusch D."/>
            <person name="Podicherti R."/>
            <person name="Tsui H.-C.T."/>
            <person name="Winkler M.E."/>
        </authorList>
    </citation>
    <scope>NUCLEOTIDE SEQUENCE</scope>
</reference>
<feature type="domain" description="Exonuclease VII large subunit C-terminal" evidence="5">
    <location>
        <begin position="130"/>
        <end position="288"/>
    </location>
</feature>
<dbReference type="GO" id="GO:0003676">
    <property type="term" value="F:nucleic acid binding"/>
    <property type="evidence" value="ECO:0007669"/>
    <property type="project" value="InterPro"/>
</dbReference>
<feature type="domain" description="OB-fold nucleic acid binding" evidence="6">
    <location>
        <begin position="9"/>
        <end position="106"/>
    </location>
</feature>
<dbReference type="CDD" id="cd04489">
    <property type="entry name" value="ExoVII_LU_OBF"/>
    <property type="match status" value="1"/>
</dbReference>
<keyword evidence="1" id="KW-0963">Cytoplasm</keyword>
<accession>A0A382EM07</accession>
<dbReference type="InterPro" id="IPR003753">
    <property type="entry name" value="Exonuc_VII_L"/>
</dbReference>
<evidence type="ECO:0000256" key="2">
    <source>
        <dbReference type="ARBA" id="ARBA00022722"/>
    </source>
</evidence>
<evidence type="ECO:0000256" key="3">
    <source>
        <dbReference type="ARBA" id="ARBA00022801"/>
    </source>
</evidence>
<evidence type="ECO:0000259" key="6">
    <source>
        <dbReference type="Pfam" id="PF13742"/>
    </source>
</evidence>
<keyword evidence="4" id="KW-0269">Exonuclease</keyword>
<evidence type="ECO:0000256" key="1">
    <source>
        <dbReference type="ARBA" id="ARBA00022490"/>
    </source>
</evidence>
<dbReference type="GO" id="GO:0008855">
    <property type="term" value="F:exodeoxyribonuclease VII activity"/>
    <property type="evidence" value="ECO:0007669"/>
    <property type="project" value="InterPro"/>
</dbReference>
<evidence type="ECO:0000256" key="4">
    <source>
        <dbReference type="ARBA" id="ARBA00022839"/>
    </source>
</evidence>
<organism evidence="7">
    <name type="scientific">marine metagenome</name>
    <dbReference type="NCBI Taxonomy" id="408172"/>
    <lineage>
        <taxon>unclassified sequences</taxon>
        <taxon>metagenomes</taxon>
        <taxon>ecological metagenomes</taxon>
    </lineage>
</organism>